<organism evidence="2 3">
    <name type="scientific">Christiangramia lutea</name>
    <dbReference type="NCBI Taxonomy" id="1607951"/>
    <lineage>
        <taxon>Bacteria</taxon>
        <taxon>Pseudomonadati</taxon>
        <taxon>Bacteroidota</taxon>
        <taxon>Flavobacteriia</taxon>
        <taxon>Flavobacteriales</taxon>
        <taxon>Flavobacteriaceae</taxon>
        <taxon>Christiangramia</taxon>
    </lineage>
</organism>
<feature type="transmembrane region" description="Helical" evidence="1">
    <location>
        <begin position="176"/>
        <end position="200"/>
    </location>
</feature>
<accession>A0A9X2ABU6</accession>
<evidence type="ECO:0000313" key="3">
    <source>
        <dbReference type="Proteomes" id="UP001139226"/>
    </source>
</evidence>
<name>A0A9X2ABU6_9FLAO</name>
<dbReference type="AlphaFoldDB" id="A0A9X2ABU6"/>
<keyword evidence="1" id="KW-0472">Membrane</keyword>
<feature type="transmembrane region" description="Helical" evidence="1">
    <location>
        <begin position="146"/>
        <end position="164"/>
    </location>
</feature>
<dbReference type="EMBL" id="JAKVTV010000003">
    <property type="protein sequence ID" value="MCH4823707.1"/>
    <property type="molecule type" value="Genomic_DNA"/>
</dbReference>
<gene>
    <name evidence="2" type="ORF">ML462_11050</name>
</gene>
<reference evidence="2" key="1">
    <citation type="submission" date="2022-03" db="EMBL/GenBank/DDBJ databases">
        <title>Gramella crocea sp. nov., isolated from activated sludge of a seafood processing plant.</title>
        <authorList>
            <person name="Zhang X."/>
        </authorList>
    </citation>
    <scope>NUCLEOTIDE SEQUENCE</scope>
    <source>
        <strain evidence="2">YJ019</strain>
    </source>
</reference>
<keyword evidence="1" id="KW-1133">Transmembrane helix</keyword>
<feature type="transmembrane region" description="Helical" evidence="1">
    <location>
        <begin position="44"/>
        <end position="65"/>
    </location>
</feature>
<protein>
    <submittedName>
        <fullName evidence="2">Uncharacterized protein</fullName>
    </submittedName>
</protein>
<keyword evidence="3" id="KW-1185">Reference proteome</keyword>
<feature type="transmembrane region" description="Helical" evidence="1">
    <location>
        <begin position="215"/>
        <end position="235"/>
    </location>
</feature>
<evidence type="ECO:0000256" key="1">
    <source>
        <dbReference type="SAM" id="Phobius"/>
    </source>
</evidence>
<proteinExistence type="predicted"/>
<feature type="transmembrane region" description="Helical" evidence="1">
    <location>
        <begin position="85"/>
        <end position="102"/>
    </location>
</feature>
<evidence type="ECO:0000313" key="2">
    <source>
        <dbReference type="EMBL" id="MCH4823707.1"/>
    </source>
</evidence>
<dbReference type="Proteomes" id="UP001139226">
    <property type="component" value="Unassembled WGS sequence"/>
</dbReference>
<dbReference type="RefSeq" id="WP_240713875.1">
    <property type="nucleotide sequence ID" value="NZ_JAKVTV010000003.1"/>
</dbReference>
<feature type="transmembrane region" description="Helical" evidence="1">
    <location>
        <begin position="13"/>
        <end position="32"/>
    </location>
</feature>
<comment type="caution">
    <text evidence="2">The sequence shown here is derived from an EMBL/GenBank/DDBJ whole genome shotgun (WGS) entry which is preliminary data.</text>
</comment>
<sequence>MENYLAFIFDNKIYVTYLMEFIAALAGSLFLYKSVSVRKDVLIFVRFLWSVLIIDILGGYAALAYFDNYEHFVFLKDTVFVRNEWYYNIAEVYFICVYTYLLREQLSGKKPRNVLKWCIYGYIIFSVLNMFRSENFFNGDMMFNDIVGTFIILLAVFLYFYEMMISDKVLSFYRKLFFYVAVSISISYLVRVPISIYGAYVTEKNTEFLELFYDLIRYSNVYMYSFFAIGFYIYYRNSKKNRLALGVRTT</sequence>
<keyword evidence="1" id="KW-0812">Transmembrane</keyword>
<feature type="transmembrane region" description="Helical" evidence="1">
    <location>
        <begin position="114"/>
        <end position="131"/>
    </location>
</feature>